<dbReference type="EMBL" id="KK365245">
    <property type="protein sequence ID" value="KCZ79631.1"/>
    <property type="molecule type" value="Genomic_DNA"/>
</dbReference>
<dbReference type="HOGENOM" id="CLU_113777_0_0_1"/>
<organism evidence="3 4">
    <name type="scientific">Anncaliia algerae PRA339</name>
    <dbReference type="NCBI Taxonomy" id="1288291"/>
    <lineage>
        <taxon>Eukaryota</taxon>
        <taxon>Fungi</taxon>
        <taxon>Fungi incertae sedis</taxon>
        <taxon>Microsporidia</taxon>
        <taxon>Tubulinosematoidea</taxon>
        <taxon>Tubulinosematidae</taxon>
        <taxon>Anncaliia</taxon>
    </lineage>
</organism>
<proteinExistence type="predicted"/>
<reference evidence="4" key="1">
    <citation type="submission" date="2013-02" db="EMBL/GenBank/DDBJ databases">
        <authorList>
            <consortium name="The Broad Institute Genome Sequencing Platform"/>
            <person name="Cuomo C."/>
            <person name="Becnel J."/>
            <person name="Sanscrainte N."/>
            <person name="Walker B."/>
            <person name="Young S.K."/>
            <person name="Zeng Q."/>
            <person name="Gargeya S."/>
            <person name="Fitzgerald M."/>
            <person name="Haas B."/>
            <person name="Abouelleil A."/>
            <person name="Alvarado L."/>
            <person name="Arachchi H.M."/>
            <person name="Berlin A.M."/>
            <person name="Chapman S.B."/>
            <person name="Dewar J."/>
            <person name="Goldberg J."/>
            <person name="Griggs A."/>
            <person name="Gujja S."/>
            <person name="Hansen M."/>
            <person name="Howarth C."/>
            <person name="Imamovic A."/>
            <person name="Larimer J."/>
            <person name="McCowan C."/>
            <person name="Murphy C."/>
            <person name="Neiman D."/>
            <person name="Pearson M."/>
            <person name="Priest M."/>
            <person name="Roberts A."/>
            <person name="Saif S."/>
            <person name="Shea T."/>
            <person name="Sisk P."/>
            <person name="Sykes S."/>
            <person name="Wortman J."/>
            <person name="Nusbaum C."/>
            <person name="Birren B."/>
        </authorList>
    </citation>
    <scope>NUCLEOTIDE SEQUENCE [LARGE SCALE GENOMIC DNA]</scope>
    <source>
        <strain evidence="4">PRA339</strain>
    </source>
</reference>
<dbReference type="PROSITE" id="PS00028">
    <property type="entry name" value="ZINC_FINGER_C2H2_1"/>
    <property type="match status" value="2"/>
</dbReference>
<dbReference type="SMART" id="SM00355">
    <property type="entry name" value="ZnF_C2H2"/>
    <property type="match status" value="2"/>
</dbReference>
<dbReference type="OrthoDB" id="3269380at2759"/>
<dbReference type="Gene3D" id="3.30.160.60">
    <property type="entry name" value="Classic Zinc Finger"/>
    <property type="match status" value="1"/>
</dbReference>
<dbReference type="GO" id="GO:0005634">
    <property type="term" value="C:nucleus"/>
    <property type="evidence" value="ECO:0007669"/>
    <property type="project" value="TreeGrafter"/>
</dbReference>
<feature type="domain" description="C2H2-type" evidence="2">
    <location>
        <begin position="149"/>
        <end position="179"/>
    </location>
</feature>
<sequence length="210" mass="25482">MYPKNMSYNEETKQKRILDRHERESIEYLRMQHLRDKNNFKNRIHTMHPEQIKLEYLLLNLEEQVYFKNKNYYEDEMKEIEEYLFIESQSCCNLKFKDFNDWSQHLNSHSNLMNFSPIEQESYEDKEKTVVSEGNTNDEEKTVKSNKIYRCEVSNCNKSYTSAYGLRYHMEKGHKEDDDQSKPFACMIDACKKRYKNANGLKYHVLHSHK</sequence>
<dbReference type="STRING" id="1288291.A0A059EY52"/>
<feature type="domain" description="C2H2-type" evidence="2">
    <location>
        <begin position="184"/>
        <end position="210"/>
    </location>
</feature>
<dbReference type="Proteomes" id="UP000030655">
    <property type="component" value="Unassembled WGS sequence"/>
</dbReference>
<protein>
    <recommendedName>
        <fullName evidence="2">C2H2-type domain-containing protein</fullName>
    </recommendedName>
</protein>
<dbReference type="PROSITE" id="PS50157">
    <property type="entry name" value="ZINC_FINGER_C2H2_2"/>
    <property type="match status" value="2"/>
</dbReference>
<evidence type="ECO:0000256" key="1">
    <source>
        <dbReference type="PROSITE-ProRule" id="PRU00042"/>
    </source>
</evidence>
<reference evidence="3 4" key="2">
    <citation type="submission" date="2014-03" db="EMBL/GenBank/DDBJ databases">
        <title>The Genome Sequence of Anncaliia algerae insect isolate PRA339.</title>
        <authorList>
            <consortium name="The Broad Institute Genome Sequencing Platform"/>
            <consortium name="The Broad Institute Genome Sequencing Center for Infectious Disease"/>
            <person name="Cuomo C."/>
            <person name="Becnel J."/>
            <person name="Sanscrainte N."/>
            <person name="Walker B."/>
            <person name="Young S.K."/>
            <person name="Zeng Q."/>
            <person name="Gargeya S."/>
            <person name="Fitzgerald M."/>
            <person name="Haas B."/>
            <person name="Abouelleil A."/>
            <person name="Alvarado L."/>
            <person name="Arachchi H.M."/>
            <person name="Berlin A.M."/>
            <person name="Chapman S.B."/>
            <person name="Dewar J."/>
            <person name="Goldberg J."/>
            <person name="Griggs A."/>
            <person name="Gujja S."/>
            <person name="Hansen M."/>
            <person name="Howarth C."/>
            <person name="Imamovic A."/>
            <person name="Larimer J."/>
            <person name="McCowan C."/>
            <person name="Murphy C."/>
            <person name="Neiman D."/>
            <person name="Pearson M."/>
            <person name="Priest M."/>
            <person name="Roberts A."/>
            <person name="Saif S."/>
            <person name="Shea T."/>
            <person name="Sisk P."/>
            <person name="Sykes S."/>
            <person name="Wortman J."/>
            <person name="Nusbaum C."/>
            <person name="Birren B."/>
        </authorList>
    </citation>
    <scope>NUCLEOTIDE SEQUENCE [LARGE SCALE GENOMIC DNA]</scope>
    <source>
        <strain evidence="3 4">PRA339</strain>
    </source>
</reference>
<evidence type="ECO:0000313" key="3">
    <source>
        <dbReference type="EMBL" id="KCZ79631.1"/>
    </source>
</evidence>
<dbReference type="PANTHER" id="PTHR23057">
    <property type="entry name" value="JUXTAPOSED WITH ANOTHER ZINC FINGER PROTEIN 1"/>
    <property type="match status" value="1"/>
</dbReference>
<dbReference type="VEuPathDB" id="MicrosporidiaDB:H312_02971"/>
<name>A0A059EY52_9MICR</name>
<keyword evidence="1" id="KW-0863">Zinc-finger</keyword>
<evidence type="ECO:0000259" key="2">
    <source>
        <dbReference type="PROSITE" id="PS50157"/>
    </source>
</evidence>
<dbReference type="AlphaFoldDB" id="A0A059EY52"/>
<dbReference type="InterPro" id="IPR036236">
    <property type="entry name" value="Znf_C2H2_sf"/>
</dbReference>
<keyword evidence="1" id="KW-0862">Zinc</keyword>
<dbReference type="SUPFAM" id="SSF57667">
    <property type="entry name" value="beta-beta-alpha zinc fingers"/>
    <property type="match status" value="1"/>
</dbReference>
<gene>
    <name evidence="3" type="ORF">H312_02971</name>
</gene>
<evidence type="ECO:0000313" key="4">
    <source>
        <dbReference type="Proteomes" id="UP000030655"/>
    </source>
</evidence>
<accession>A0A059EY52</accession>
<keyword evidence="4" id="KW-1185">Reference proteome</keyword>
<keyword evidence="1" id="KW-0479">Metal-binding</keyword>
<dbReference type="InterPro" id="IPR051580">
    <property type="entry name" value="ZnF-Chromatin_assoc"/>
</dbReference>
<dbReference type="InterPro" id="IPR013087">
    <property type="entry name" value="Znf_C2H2_type"/>
</dbReference>
<dbReference type="PANTHER" id="PTHR23057:SF5">
    <property type="entry name" value="ZINC FINGER PROTEIN UBI-D4"/>
    <property type="match status" value="1"/>
</dbReference>
<dbReference type="GO" id="GO:0008270">
    <property type="term" value="F:zinc ion binding"/>
    <property type="evidence" value="ECO:0007669"/>
    <property type="project" value="UniProtKB-KW"/>
</dbReference>
<dbReference type="Pfam" id="PF00096">
    <property type="entry name" value="zf-C2H2"/>
    <property type="match status" value="1"/>
</dbReference>